<keyword evidence="5" id="KW-0963">Cytoplasm</keyword>
<comment type="subcellular location">
    <subcellularLocation>
        <location evidence="2">Cytoplasm</location>
    </subcellularLocation>
</comment>
<evidence type="ECO:0000256" key="9">
    <source>
        <dbReference type="ARBA" id="ARBA00022679"/>
    </source>
</evidence>
<dbReference type="Gene3D" id="1.10.510.10">
    <property type="entry name" value="Transferase(Phosphotransferase) domain 1"/>
    <property type="match status" value="1"/>
</dbReference>
<dbReference type="Gene3D" id="3.30.200.20">
    <property type="entry name" value="Phosphorylase Kinase, domain 1"/>
    <property type="match status" value="1"/>
</dbReference>
<dbReference type="GO" id="GO:0005524">
    <property type="term" value="F:ATP binding"/>
    <property type="evidence" value="ECO:0007669"/>
    <property type="project" value="UniProtKB-KW"/>
</dbReference>
<evidence type="ECO:0000256" key="3">
    <source>
        <dbReference type="ARBA" id="ARBA00009196"/>
    </source>
</evidence>
<organism evidence="21 22">
    <name type="scientific">Tieghemiomyces parasiticus</name>
    <dbReference type="NCBI Taxonomy" id="78921"/>
    <lineage>
        <taxon>Eukaryota</taxon>
        <taxon>Fungi</taxon>
        <taxon>Fungi incertae sedis</taxon>
        <taxon>Zoopagomycota</taxon>
        <taxon>Kickxellomycotina</taxon>
        <taxon>Dimargaritomycetes</taxon>
        <taxon>Dimargaritales</taxon>
        <taxon>Dimargaritaceae</taxon>
        <taxon>Tieghemiomyces</taxon>
    </lineage>
</organism>
<evidence type="ECO:0000256" key="18">
    <source>
        <dbReference type="ARBA" id="ARBA00068837"/>
    </source>
</evidence>
<dbReference type="InterPro" id="IPR030484">
    <property type="entry name" value="Rio2"/>
</dbReference>
<protein>
    <recommendedName>
        <fullName evidence="17">Serine/threonine-protein kinase RIO2</fullName>
        <ecNumber evidence="4">2.7.11.1</ecNumber>
    </recommendedName>
    <alternativeName>
        <fullName evidence="18">Serine/threonine-protein kinase rio2</fullName>
    </alternativeName>
</protein>
<evidence type="ECO:0000256" key="1">
    <source>
        <dbReference type="ARBA" id="ARBA00001946"/>
    </source>
</evidence>
<evidence type="ECO:0000313" key="21">
    <source>
        <dbReference type="EMBL" id="KAJ1914518.1"/>
    </source>
</evidence>
<keyword evidence="13" id="KW-0067">ATP-binding</keyword>
<feature type="compositionally biased region" description="Acidic residues" evidence="19">
    <location>
        <begin position="324"/>
        <end position="362"/>
    </location>
</feature>
<dbReference type="Pfam" id="PF01163">
    <property type="entry name" value="RIO1"/>
    <property type="match status" value="1"/>
</dbReference>
<dbReference type="FunFam" id="1.10.510.10:FF:000307">
    <property type="entry name" value="Serine/threonine-protein kinase RIO2"/>
    <property type="match status" value="1"/>
</dbReference>
<dbReference type="FunFam" id="3.30.200.20:FF:000052">
    <property type="entry name" value="Serine/threonine-protein kinase RIO2"/>
    <property type="match status" value="1"/>
</dbReference>
<dbReference type="InterPro" id="IPR011009">
    <property type="entry name" value="Kinase-like_dom_sf"/>
</dbReference>
<evidence type="ECO:0000256" key="4">
    <source>
        <dbReference type="ARBA" id="ARBA00012513"/>
    </source>
</evidence>
<dbReference type="InterPro" id="IPR018935">
    <property type="entry name" value="RIO_kinase_CS"/>
</dbReference>
<keyword evidence="8" id="KW-0597">Phosphoprotein</keyword>
<dbReference type="FunFam" id="1.10.10.10:FF:000053">
    <property type="entry name" value="Serine/threonine-protein kinase RIO2"/>
    <property type="match status" value="1"/>
</dbReference>
<evidence type="ECO:0000313" key="22">
    <source>
        <dbReference type="Proteomes" id="UP001150569"/>
    </source>
</evidence>
<evidence type="ECO:0000256" key="7">
    <source>
        <dbReference type="ARBA" id="ARBA00022527"/>
    </source>
</evidence>
<name>A0A9W7ZRG2_9FUNG</name>
<evidence type="ECO:0000256" key="8">
    <source>
        <dbReference type="ARBA" id="ARBA00022553"/>
    </source>
</evidence>
<comment type="catalytic activity">
    <reaction evidence="16">
        <text>L-seryl-[protein] + ATP = O-phospho-L-seryl-[protein] + ADP + H(+)</text>
        <dbReference type="Rhea" id="RHEA:17989"/>
        <dbReference type="Rhea" id="RHEA-COMP:9863"/>
        <dbReference type="Rhea" id="RHEA-COMP:11604"/>
        <dbReference type="ChEBI" id="CHEBI:15378"/>
        <dbReference type="ChEBI" id="CHEBI:29999"/>
        <dbReference type="ChEBI" id="CHEBI:30616"/>
        <dbReference type="ChEBI" id="CHEBI:83421"/>
        <dbReference type="ChEBI" id="CHEBI:456216"/>
        <dbReference type="EC" id="2.7.11.1"/>
    </reaction>
</comment>
<comment type="catalytic activity">
    <reaction evidence="15">
        <text>L-threonyl-[protein] + ATP = O-phospho-L-threonyl-[protein] + ADP + H(+)</text>
        <dbReference type="Rhea" id="RHEA:46608"/>
        <dbReference type="Rhea" id="RHEA-COMP:11060"/>
        <dbReference type="Rhea" id="RHEA-COMP:11605"/>
        <dbReference type="ChEBI" id="CHEBI:15378"/>
        <dbReference type="ChEBI" id="CHEBI:30013"/>
        <dbReference type="ChEBI" id="CHEBI:30616"/>
        <dbReference type="ChEBI" id="CHEBI:61977"/>
        <dbReference type="ChEBI" id="CHEBI:456216"/>
        <dbReference type="EC" id="2.7.11.1"/>
    </reaction>
</comment>
<dbReference type="SUPFAM" id="SSF56112">
    <property type="entry name" value="Protein kinase-like (PK-like)"/>
    <property type="match status" value="1"/>
</dbReference>
<dbReference type="Proteomes" id="UP001150569">
    <property type="component" value="Unassembled WGS sequence"/>
</dbReference>
<dbReference type="GO" id="GO:0046872">
    <property type="term" value="F:metal ion binding"/>
    <property type="evidence" value="ECO:0007669"/>
    <property type="project" value="UniProtKB-KW"/>
</dbReference>
<keyword evidence="7" id="KW-0723">Serine/threonine-protein kinase</keyword>
<dbReference type="Pfam" id="PF09202">
    <property type="entry name" value="Rio2_N"/>
    <property type="match status" value="1"/>
</dbReference>
<dbReference type="OrthoDB" id="10258631at2759"/>
<proteinExistence type="inferred from homology"/>
<dbReference type="PANTHER" id="PTHR45852:SF1">
    <property type="entry name" value="SERINE_THREONINE-PROTEIN KINASE RIO2"/>
    <property type="match status" value="1"/>
</dbReference>
<dbReference type="SMART" id="SM00090">
    <property type="entry name" value="RIO"/>
    <property type="match status" value="1"/>
</dbReference>
<dbReference type="Gene3D" id="1.10.10.10">
    <property type="entry name" value="Winged helix-like DNA-binding domain superfamily/Winged helix DNA-binding domain"/>
    <property type="match status" value="1"/>
</dbReference>
<evidence type="ECO:0000256" key="15">
    <source>
        <dbReference type="ARBA" id="ARBA00047899"/>
    </source>
</evidence>
<evidence type="ECO:0000256" key="2">
    <source>
        <dbReference type="ARBA" id="ARBA00004496"/>
    </source>
</evidence>
<dbReference type="InterPro" id="IPR015285">
    <property type="entry name" value="RIO2_wHTH_N"/>
</dbReference>
<evidence type="ECO:0000256" key="13">
    <source>
        <dbReference type="ARBA" id="ARBA00022840"/>
    </source>
</evidence>
<evidence type="ECO:0000256" key="6">
    <source>
        <dbReference type="ARBA" id="ARBA00022517"/>
    </source>
</evidence>
<evidence type="ECO:0000256" key="16">
    <source>
        <dbReference type="ARBA" id="ARBA00048679"/>
    </source>
</evidence>
<dbReference type="SUPFAM" id="SSF46785">
    <property type="entry name" value="Winged helix' DNA-binding domain"/>
    <property type="match status" value="1"/>
</dbReference>
<dbReference type="GO" id="GO:0005634">
    <property type="term" value="C:nucleus"/>
    <property type="evidence" value="ECO:0007669"/>
    <property type="project" value="TreeGrafter"/>
</dbReference>
<dbReference type="AlphaFoldDB" id="A0A9W7ZRG2"/>
<dbReference type="GO" id="GO:0030490">
    <property type="term" value="P:maturation of SSU-rRNA"/>
    <property type="evidence" value="ECO:0007669"/>
    <property type="project" value="TreeGrafter"/>
</dbReference>
<evidence type="ECO:0000259" key="20">
    <source>
        <dbReference type="SMART" id="SM00090"/>
    </source>
</evidence>
<gene>
    <name evidence="21" type="primary">rio2_2</name>
    <name evidence="21" type="ORF">IWQ60_008779</name>
</gene>
<keyword evidence="14" id="KW-0460">Magnesium</keyword>
<comment type="cofactor">
    <cofactor evidence="1">
        <name>Mg(2+)</name>
        <dbReference type="ChEBI" id="CHEBI:18420"/>
    </cofactor>
</comment>
<dbReference type="GO" id="GO:0004674">
    <property type="term" value="F:protein serine/threonine kinase activity"/>
    <property type="evidence" value="ECO:0007669"/>
    <property type="project" value="UniProtKB-KW"/>
</dbReference>
<comment type="caution">
    <text evidence="21">The sequence shown here is derived from an EMBL/GenBank/DDBJ whole genome shotgun (WGS) entry which is preliminary data.</text>
</comment>
<evidence type="ECO:0000256" key="10">
    <source>
        <dbReference type="ARBA" id="ARBA00022723"/>
    </source>
</evidence>
<sequence>MKLEVKTLRYLTSDDFRVLTAVEMGSKNHEIVPVHLIIQTANIRHGNVQRCIAELARRNLVAKECTSKYDGYRLTYGGYDYLALRALSKRGTVVSVGNQIGVGKESDIHVVADADGHERVLKIHRLGRTSFRTVKNNRDYLQGRHTASWMYLSRLSATKEVAFMRVLKEHGFPVPIPYDHNRHCVVMEFVDAFPLRQITEVAQPGKLYAELMDLIVRLAQSGLIHGDFNEFNILIKESGVPTLIDFPQMVSTSHANAEFYFNRDVECIRTYFRRRYRYESALYPKFTRDATREFSLDVKVSASGFNRKQLKELDEYYAERGEIAEGEGSEDEDEESSDDQEEEDGTESETGSEEQTTSDDEEGKTKPPTATPTTMSVPLVDELVTIDKAVGALTISD</sequence>
<keyword evidence="11" id="KW-0547">Nucleotide-binding</keyword>
<feature type="domain" description="RIO kinase" evidence="20">
    <location>
        <begin position="66"/>
        <end position="288"/>
    </location>
</feature>
<keyword evidence="9 21" id="KW-0808">Transferase</keyword>
<dbReference type="InterPro" id="IPR036388">
    <property type="entry name" value="WH-like_DNA-bd_sf"/>
</dbReference>
<evidence type="ECO:0000256" key="11">
    <source>
        <dbReference type="ARBA" id="ARBA00022741"/>
    </source>
</evidence>
<keyword evidence="6" id="KW-0690">Ribosome biogenesis</keyword>
<dbReference type="InterPro" id="IPR000687">
    <property type="entry name" value="RIO_kinase"/>
</dbReference>
<keyword evidence="22" id="KW-1185">Reference proteome</keyword>
<dbReference type="InterPro" id="IPR018934">
    <property type="entry name" value="RIO_dom"/>
</dbReference>
<evidence type="ECO:0000256" key="19">
    <source>
        <dbReference type="SAM" id="MobiDB-lite"/>
    </source>
</evidence>
<reference evidence="21" key="1">
    <citation type="submission" date="2022-07" db="EMBL/GenBank/DDBJ databases">
        <title>Phylogenomic reconstructions and comparative analyses of Kickxellomycotina fungi.</title>
        <authorList>
            <person name="Reynolds N.K."/>
            <person name="Stajich J.E."/>
            <person name="Barry K."/>
            <person name="Grigoriev I.V."/>
            <person name="Crous P."/>
            <person name="Smith M.E."/>
        </authorList>
    </citation>
    <scope>NUCLEOTIDE SEQUENCE</scope>
    <source>
        <strain evidence="21">RSA 861</strain>
    </source>
</reference>
<evidence type="ECO:0000256" key="12">
    <source>
        <dbReference type="ARBA" id="ARBA00022777"/>
    </source>
</evidence>
<feature type="region of interest" description="Disordered" evidence="19">
    <location>
        <begin position="321"/>
        <end position="381"/>
    </location>
</feature>
<dbReference type="PANTHER" id="PTHR45852">
    <property type="entry name" value="SER/THR-PROTEIN KINASE RIO2"/>
    <property type="match status" value="1"/>
</dbReference>
<dbReference type="EMBL" id="JANBPT010000680">
    <property type="protein sequence ID" value="KAJ1914518.1"/>
    <property type="molecule type" value="Genomic_DNA"/>
</dbReference>
<dbReference type="GO" id="GO:0030688">
    <property type="term" value="C:preribosome, small subunit precursor"/>
    <property type="evidence" value="ECO:0007669"/>
    <property type="project" value="TreeGrafter"/>
</dbReference>
<dbReference type="EC" id="2.7.11.1" evidence="4"/>
<comment type="similarity">
    <text evidence="3">Belongs to the protein kinase superfamily. RIO-type Ser/Thr kinase family.</text>
</comment>
<dbReference type="CDD" id="cd05144">
    <property type="entry name" value="RIO2_C"/>
    <property type="match status" value="1"/>
</dbReference>
<evidence type="ECO:0000256" key="5">
    <source>
        <dbReference type="ARBA" id="ARBA00022490"/>
    </source>
</evidence>
<evidence type="ECO:0000256" key="14">
    <source>
        <dbReference type="ARBA" id="ARBA00022842"/>
    </source>
</evidence>
<dbReference type="GO" id="GO:0005829">
    <property type="term" value="C:cytosol"/>
    <property type="evidence" value="ECO:0007669"/>
    <property type="project" value="TreeGrafter"/>
</dbReference>
<evidence type="ECO:0000256" key="17">
    <source>
        <dbReference type="ARBA" id="ARBA00068353"/>
    </source>
</evidence>
<keyword evidence="12 21" id="KW-0418">Kinase</keyword>
<dbReference type="InterPro" id="IPR036390">
    <property type="entry name" value="WH_DNA-bd_sf"/>
</dbReference>
<dbReference type="PROSITE" id="PS01245">
    <property type="entry name" value="RIO1"/>
    <property type="match status" value="1"/>
</dbReference>
<accession>A0A9W7ZRG2</accession>
<keyword evidence="10" id="KW-0479">Metal-binding</keyword>